<dbReference type="PANTHER" id="PTHR43294">
    <property type="entry name" value="SODIUM/POTASSIUM-TRANSPORTING ATPASE SUBUNIT ALPHA"/>
    <property type="match status" value="1"/>
</dbReference>
<dbReference type="NCBIfam" id="TIGR01494">
    <property type="entry name" value="ATPase_P-type"/>
    <property type="match status" value="2"/>
</dbReference>
<evidence type="ECO:0000256" key="7">
    <source>
        <dbReference type="ARBA" id="ARBA00022989"/>
    </source>
</evidence>
<organism evidence="11 12">
    <name type="scientific">Boothiomyces macroporosus</name>
    <dbReference type="NCBI Taxonomy" id="261099"/>
    <lineage>
        <taxon>Eukaryota</taxon>
        <taxon>Fungi</taxon>
        <taxon>Fungi incertae sedis</taxon>
        <taxon>Chytridiomycota</taxon>
        <taxon>Chytridiomycota incertae sedis</taxon>
        <taxon>Chytridiomycetes</taxon>
        <taxon>Rhizophydiales</taxon>
        <taxon>Terramycetaceae</taxon>
        <taxon>Boothiomyces</taxon>
    </lineage>
</organism>
<evidence type="ECO:0000313" key="12">
    <source>
        <dbReference type="Proteomes" id="UP001210925"/>
    </source>
</evidence>
<name>A0AAD5UN13_9FUNG</name>
<dbReference type="Gene3D" id="3.40.1110.10">
    <property type="entry name" value="Calcium-transporting ATPase, cytoplasmic domain N"/>
    <property type="match status" value="1"/>
</dbReference>
<dbReference type="PROSITE" id="PS00154">
    <property type="entry name" value="ATPASE_E1_E2"/>
    <property type="match status" value="1"/>
</dbReference>
<dbReference type="FunFam" id="3.40.1110.10:FF:000061">
    <property type="entry name" value="Potassium-transporting ATPase alpha chain 1"/>
    <property type="match status" value="1"/>
</dbReference>
<accession>A0AAD5UN13</accession>
<keyword evidence="8 9" id="KW-0472">Membrane</keyword>
<keyword evidence="4" id="KW-0547">Nucleotide-binding</keyword>
<dbReference type="FunFam" id="3.40.50.1000:FF:000083">
    <property type="entry name" value="Sodium/potassium-transporting ATPase subunit alpha"/>
    <property type="match status" value="1"/>
</dbReference>
<dbReference type="Gene3D" id="3.40.50.1000">
    <property type="entry name" value="HAD superfamily/HAD-like"/>
    <property type="match status" value="1"/>
</dbReference>
<feature type="transmembrane region" description="Helical" evidence="9">
    <location>
        <begin position="105"/>
        <end position="124"/>
    </location>
</feature>
<sequence>MSAEKEEEKKVDICEHLKSLDEVSEMYSVKFNTSKPSASEGLSTSEAQKRLETYGLNQLTPPKKVHPVLKFIGYLLHVFNVMLWVSGIVAYIVYAVDPADNPTNVYIGAICIVVAFLNAFIEFYQTQKSQAILESFMNLIPAKCNVIRDGKTVNISAVELVKGDIVYIRSGDKIPADLFLFASTDIKVDNASLTGEAEAQERGVNNAHKNPLEAHNLLFNGTLCVNGEGYGIVIRTGDHTVIGQIAFLTSSEERRVSPMNQEINFFVYTIAAIAAVVALTFFFVAKFARGNTWAYAFNFAIGTFVSFVPEGLPATVTILLSLAAKKMAGRNVLVKDLQGVETLGAITLLATDKTGTLTRNQMTVTYLWSGLQLFYAQLQSGNDSSAIPLDTSCEPLNEILHMSALCSRARFESNEGPIATRSVLGDATEAGLLRNAAQKLEDFEHLSDHYPKVFEIPFNSDNKWAMTIHKKEHKNGKLMIYLKGAPERVLKLCSTFHDGTKPVPLAAEHHKMFDETYNFMASKGHRVLAFACLALPGDQYPEDFEFKKDPANYPKENLTFYGLVSLEDPPKHGVREAIGHCREAGIRVMMVTGDHPLTAESIGRKINLMLQDTKESLARKRGCRPDEVPESDVRAIVIHGEKIDGLTEAEWDNIFSKEEIIFARTSPKHKLTIVKHAQSLGHIVGVTGDGVNDSPALKKADLGIAMNISGSDVSKEAAAMILIDDNFASCVNGIEEGRLIFQNLKKSVKYTISHTMPEVYANLLSVAVPIPLPLSAILIMVVDLGFELFLALSFAWDLPEDKGSLMKLQPRKPVTPKSIARTKSDAINGEPPMLLRIKRNILDPIEEETLVDGGVLSWAYLEIGTLETIGCLFAYFFVMWYHLGITPSDTIDPNFGGKDAINVNNKTISYDDQQSAISLGNSAFYMTLMIQQAFNLFCVKAKFRYPIGKYMFSNSRNFYGILIGAAFVFLLIYVPPLNIAFGTNHIMTPYVWLIGLGFGLVIYLYTFIRMVILRNRSMKFSPEISGLDLHPTKMSTA</sequence>
<evidence type="ECO:0000256" key="8">
    <source>
        <dbReference type="ARBA" id="ARBA00023136"/>
    </source>
</evidence>
<evidence type="ECO:0000259" key="10">
    <source>
        <dbReference type="SMART" id="SM00831"/>
    </source>
</evidence>
<evidence type="ECO:0000256" key="2">
    <source>
        <dbReference type="ARBA" id="ARBA00022475"/>
    </source>
</evidence>
<dbReference type="SUPFAM" id="SSF56784">
    <property type="entry name" value="HAD-like"/>
    <property type="match status" value="1"/>
</dbReference>
<reference evidence="11" key="1">
    <citation type="submission" date="2020-05" db="EMBL/GenBank/DDBJ databases">
        <title>Phylogenomic resolution of chytrid fungi.</title>
        <authorList>
            <person name="Stajich J.E."/>
            <person name="Amses K."/>
            <person name="Simmons R."/>
            <person name="Seto K."/>
            <person name="Myers J."/>
            <person name="Bonds A."/>
            <person name="Quandt C.A."/>
            <person name="Barry K."/>
            <person name="Liu P."/>
            <person name="Grigoriev I."/>
            <person name="Longcore J.E."/>
            <person name="James T.Y."/>
        </authorList>
    </citation>
    <scope>NUCLEOTIDE SEQUENCE</scope>
    <source>
        <strain evidence="11">PLAUS21</strain>
    </source>
</reference>
<comment type="caution">
    <text evidence="11">The sequence shown here is derived from an EMBL/GenBank/DDBJ whole genome shotgun (WGS) entry which is preliminary data.</text>
</comment>
<feature type="transmembrane region" description="Helical" evidence="9">
    <location>
        <begin position="990"/>
        <end position="1012"/>
    </location>
</feature>
<dbReference type="SMART" id="SM00831">
    <property type="entry name" value="Cation_ATPase_N"/>
    <property type="match status" value="1"/>
</dbReference>
<feature type="transmembrane region" description="Helical" evidence="9">
    <location>
        <begin position="297"/>
        <end position="320"/>
    </location>
</feature>
<dbReference type="PRINTS" id="PR00119">
    <property type="entry name" value="CATATPASE"/>
</dbReference>
<dbReference type="EMBL" id="JADGKB010000009">
    <property type="protein sequence ID" value="KAJ3260879.1"/>
    <property type="molecule type" value="Genomic_DNA"/>
</dbReference>
<keyword evidence="12" id="KW-1185">Reference proteome</keyword>
<dbReference type="Pfam" id="PF00689">
    <property type="entry name" value="Cation_ATPase_C"/>
    <property type="match status" value="1"/>
</dbReference>
<dbReference type="InterPro" id="IPR008250">
    <property type="entry name" value="ATPase_P-typ_transduc_dom_A_sf"/>
</dbReference>
<dbReference type="InterPro" id="IPR050510">
    <property type="entry name" value="Cation_transp_ATPase_P-type"/>
</dbReference>
<dbReference type="GO" id="GO:0016887">
    <property type="term" value="F:ATP hydrolysis activity"/>
    <property type="evidence" value="ECO:0007669"/>
    <property type="project" value="InterPro"/>
</dbReference>
<dbReference type="SFLD" id="SFLDF00027">
    <property type="entry name" value="p-type_atpase"/>
    <property type="match status" value="1"/>
</dbReference>
<keyword evidence="5" id="KW-0067">ATP-binding</keyword>
<dbReference type="InterPro" id="IPR044492">
    <property type="entry name" value="P_typ_ATPase_HD_dom"/>
</dbReference>
<keyword evidence="3 9" id="KW-0812">Transmembrane</keyword>
<dbReference type="InterPro" id="IPR001757">
    <property type="entry name" value="P_typ_ATPase"/>
</dbReference>
<dbReference type="InterPro" id="IPR059000">
    <property type="entry name" value="ATPase_P-type_domA"/>
</dbReference>
<dbReference type="PANTHER" id="PTHR43294:SF21">
    <property type="entry name" value="CATION TRANSPORTING ATPASE"/>
    <property type="match status" value="1"/>
</dbReference>
<dbReference type="FunFam" id="2.70.150.10:FF:000003">
    <property type="entry name" value="Sodium/potassium-transporting ATPase subunit alpha"/>
    <property type="match status" value="1"/>
</dbReference>
<evidence type="ECO:0000256" key="9">
    <source>
        <dbReference type="SAM" id="Phobius"/>
    </source>
</evidence>
<dbReference type="InterPro" id="IPR018303">
    <property type="entry name" value="ATPase_P-typ_P_site"/>
</dbReference>
<feature type="transmembrane region" description="Helical" evidence="9">
    <location>
        <begin position="71"/>
        <end position="93"/>
    </location>
</feature>
<dbReference type="Gene3D" id="2.70.150.10">
    <property type="entry name" value="Calcium-transporting ATPase, cytoplasmic transduction domain A"/>
    <property type="match status" value="1"/>
</dbReference>
<feature type="transmembrane region" description="Helical" evidence="9">
    <location>
        <begin position="858"/>
        <end position="878"/>
    </location>
</feature>
<keyword evidence="2" id="KW-1003">Cell membrane</keyword>
<dbReference type="SFLD" id="SFLDG00002">
    <property type="entry name" value="C1.7:_P-type_atpase_like"/>
    <property type="match status" value="1"/>
</dbReference>
<dbReference type="InterPro" id="IPR023299">
    <property type="entry name" value="ATPase_P-typ_cyto_dom_N"/>
</dbReference>
<dbReference type="GO" id="GO:0030007">
    <property type="term" value="P:intracellular potassium ion homeostasis"/>
    <property type="evidence" value="ECO:0007669"/>
    <property type="project" value="TreeGrafter"/>
</dbReference>
<dbReference type="InterPro" id="IPR023298">
    <property type="entry name" value="ATPase_P-typ_TM_dom_sf"/>
</dbReference>
<dbReference type="GO" id="GO:1990573">
    <property type="term" value="P:potassium ion import across plasma membrane"/>
    <property type="evidence" value="ECO:0007669"/>
    <property type="project" value="TreeGrafter"/>
</dbReference>
<dbReference type="Pfam" id="PF00690">
    <property type="entry name" value="Cation_ATPase_N"/>
    <property type="match status" value="1"/>
</dbReference>
<dbReference type="AlphaFoldDB" id="A0AAD5UN13"/>
<feature type="domain" description="Cation-transporting P-type ATPase N-terminal" evidence="10">
    <location>
        <begin position="14"/>
        <end position="95"/>
    </location>
</feature>
<dbReference type="SUPFAM" id="SSF81665">
    <property type="entry name" value="Calcium ATPase, transmembrane domain M"/>
    <property type="match status" value="2"/>
</dbReference>
<evidence type="ECO:0000256" key="6">
    <source>
        <dbReference type="ARBA" id="ARBA00022967"/>
    </source>
</evidence>
<feature type="transmembrane region" description="Helical" evidence="9">
    <location>
        <begin position="958"/>
        <end position="978"/>
    </location>
</feature>
<dbReference type="InterPro" id="IPR006068">
    <property type="entry name" value="ATPase_P-typ_cation-transptr_C"/>
</dbReference>
<dbReference type="GO" id="GO:0005886">
    <property type="term" value="C:plasma membrane"/>
    <property type="evidence" value="ECO:0007669"/>
    <property type="project" value="UniProtKB-SubCell"/>
</dbReference>
<dbReference type="GO" id="GO:0005391">
    <property type="term" value="F:P-type sodium:potassium-exchanging transporter activity"/>
    <property type="evidence" value="ECO:0007669"/>
    <property type="project" value="TreeGrafter"/>
</dbReference>
<evidence type="ECO:0000256" key="1">
    <source>
        <dbReference type="ARBA" id="ARBA00004651"/>
    </source>
</evidence>
<dbReference type="Gene3D" id="1.20.1110.10">
    <property type="entry name" value="Calcium-transporting ATPase, transmembrane domain"/>
    <property type="match status" value="2"/>
</dbReference>
<gene>
    <name evidence="11" type="ORF">HK103_007442</name>
</gene>
<dbReference type="InterPro" id="IPR004014">
    <property type="entry name" value="ATPase_P-typ_cation-transptr_N"/>
</dbReference>
<keyword evidence="6" id="KW-1278">Translocase</keyword>
<dbReference type="PRINTS" id="PR00121">
    <property type="entry name" value="NAKATPASE"/>
</dbReference>
<dbReference type="InterPro" id="IPR023214">
    <property type="entry name" value="HAD_sf"/>
</dbReference>
<proteinExistence type="predicted"/>
<feature type="transmembrane region" description="Helical" evidence="9">
    <location>
        <begin position="265"/>
        <end position="285"/>
    </location>
</feature>
<evidence type="ECO:0000256" key="3">
    <source>
        <dbReference type="ARBA" id="ARBA00022692"/>
    </source>
</evidence>
<dbReference type="SUPFAM" id="SSF81660">
    <property type="entry name" value="Metal cation-transporting ATPase, ATP-binding domain N"/>
    <property type="match status" value="1"/>
</dbReference>
<dbReference type="GO" id="GO:0036376">
    <property type="term" value="P:sodium ion export across plasma membrane"/>
    <property type="evidence" value="ECO:0007669"/>
    <property type="project" value="TreeGrafter"/>
</dbReference>
<evidence type="ECO:0000256" key="4">
    <source>
        <dbReference type="ARBA" id="ARBA00022741"/>
    </source>
</evidence>
<keyword evidence="7 9" id="KW-1133">Transmembrane helix</keyword>
<dbReference type="Pfam" id="PF13246">
    <property type="entry name" value="Cation_ATPase"/>
    <property type="match status" value="1"/>
</dbReference>
<dbReference type="Proteomes" id="UP001210925">
    <property type="component" value="Unassembled WGS sequence"/>
</dbReference>
<dbReference type="Pfam" id="PF00122">
    <property type="entry name" value="E1-E2_ATPase"/>
    <property type="match status" value="1"/>
</dbReference>
<dbReference type="GO" id="GO:0006883">
    <property type="term" value="P:intracellular sodium ion homeostasis"/>
    <property type="evidence" value="ECO:0007669"/>
    <property type="project" value="TreeGrafter"/>
</dbReference>
<dbReference type="InterPro" id="IPR036412">
    <property type="entry name" value="HAD-like_sf"/>
</dbReference>
<dbReference type="GO" id="GO:1902600">
    <property type="term" value="P:proton transmembrane transport"/>
    <property type="evidence" value="ECO:0007669"/>
    <property type="project" value="TreeGrafter"/>
</dbReference>
<dbReference type="SUPFAM" id="SSF81653">
    <property type="entry name" value="Calcium ATPase, transduction domain A"/>
    <property type="match status" value="1"/>
</dbReference>
<comment type="subcellular location">
    <subcellularLocation>
        <location evidence="1">Cell membrane</location>
        <topology evidence="1">Multi-pass membrane protein</topology>
    </subcellularLocation>
</comment>
<protein>
    <recommendedName>
        <fullName evidence="10">Cation-transporting P-type ATPase N-terminal domain-containing protein</fullName>
    </recommendedName>
</protein>
<evidence type="ECO:0000313" key="11">
    <source>
        <dbReference type="EMBL" id="KAJ3260879.1"/>
    </source>
</evidence>
<dbReference type="SFLD" id="SFLDS00003">
    <property type="entry name" value="Haloacid_Dehalogenase"/>
    <property type="match status" value="1"/>
</dbReference>
<evidence type="ECO:0000256" key="5">
    <source>
        <dbReference type="ARBA" id="ARBA00022840"/>
    </source>
</evidence>
<dbReference type="GO" id="GO:0005524">
    <property type="term" value="F:ATP binding"/>
    <property type="evidence" value="ECO:0007669"/>
    <property type="project" value="UniProtKB-KW"/>
</dbReference>